<keyword evidence="3" id="KW-1185">Reference proteome</keyword>
<evidence type="ECO:0000313" key="2">
    <source>
        <dbReference type="EMBL" id="POY36525.1"/>
    </source>
</evidence>
<feature type="signal peptide" evidence="1">
    <location>
        <begin position="1"/>
        <end position="22"/>
    </location>
</feature>
<sequence>MKNFVFFIALVLVFAVLNSCSTKTFKSTYRTKPVVADGKLNDWGYAIEDENVDRSGRVKYAIANDRENLYITFRVFDKTTQAKLFLGGMKLVLDTASQKQASTYIEFPLLVKLKPGEKPKWDFKPGERMGIKDLHKQAKETHKEMNISGFYAFANGKQALTDNKSGVSVGFDWDEDDALIYEAIIPFKAFYSTAFKNGKHQLSVGVRVEGIDKNTLPEQNYYAMMNGMGRRKGGSPMANASNLPNPADQPYEIYTEPIKYDLKLQLATR</sequence>
<evidence type="ECO:0000313" key="3">
    <source>
        <dbReference type="Proteomes" id="UP000236893"/>
    </source>
</evidence>
<accession>A0A2S5A1V2</accession>
<dbReference type="OrthoDB" id="792194at2"/>
<dbReference type="AlphaFoldDB" id="A0A2S5A1V2"/>
<evidence type="ECO:0008006" key="4">
    <source>
        <dbReference type="Google" id="ProtNLM"/>
    </source>
</evidence>
<keyword evidence="1" id="KW-0732">Signal</keyword>
<organism evidence="2 3">
    <name type="scientific">Solitalea longa</name>
    <dbReference type="NCBI Taxonomy" id="2079460"/>
    <lineage>
        <taxon>Bacteria</taxon>
        <taxon>Pseudomonadati</taxon>
        <taxon>Bacteroidota</taxon>
        <taxon>Sphingobacteriia</taxon>
        <taxon>Sphingobacteriales</taxon>
        <taxon>Sphingobacteriaceae</taxon>
        <taxon>Solitalea</taxon>
    </lineage>
</organism>
<dbReference type="RefSeq" id="WP_103788828.1">
    <property type="nucleotide sequence ID" value="NZ_PQVF01000006.1"/>
</dbReference>
<evidence type="ECO:0000256" key="1">
    <source>
        <dbReference type="SAM" id="SignalP"/>
    </source>
</evidence>
<reference evidence="2 3" key="1">
    <citation type="submission" date="2018-01" db="EMBL/GenBank/DDBJ databases">
        <authorList>
            <person name="Gaut B.S."/>
            <person name="Morton B.R."/>
            <person name="Clegg M.T."/>
            <person name="Duvall M.R."/>
        </authorList>
    </citation>
    <scope>NUCLEOTIDE SEQUENCE [LARGE SCALE GENOMIC DNA]</scope>
    <source>
        <strain evidence="2 3">HR-AV</strain>
    </source>
</reference>
<comment type="caution">
    <text evidence="2">The sequence shown here is derived from an EMBL/GenBank/DDBJ whole genome shotgun (WGS) entry which is preliminary data.</text>
</comment>
<protein>
    <recommendedName>
        <fullName evidence="4">Lipoprotein</fullName>
    </recommendedName>
</protein>
<dbReference type="EMBL" id="PQVF01000006">
    <property type="protein sequence ID" value="POY36525.1"/>
    <property type="molecule type" value="Genomic_DNA"/>
</dbReference>
<proteinExistence type="predicted"/>
<feature type="chain" id="PRO_5015709205" description="Lipoprotein" evidence="1">
    <location>
        <begin position="23"/>
        <end position="269"/>
    </location>
</feature>
<dbReference type="Proteomes" id="UP000236893">
    <property type="component" value="Unassembled WGS sequence"/>
</dbReference>
<name>A0A2S5A1V2_9SPHI</name>
<gene>
    <name evidence="2" type="ORF">C3K47_09100</name>
</gene>
<dbReference type="Gene3D" id="2.60.40.1190">
    <property type="match status" value="1"/>
</dbReference>